<protein>
    <submittedName>
        <fullName evidence="1">Uncharacterized protein</fullName>
    </submittedName>
</protein>
<sequence>MWMENSFKFEKARVSFIRNTHLLRIFMKLQANPECIKRRRNLCYQDRLLSMLWNVTRNIDTTMEHALFKTIRQH</sequence>
<evidence type="ECO:0000313" key="1">
    <source>
        <dbReference type="EMBL" id="KAI9921866.1"/>
    </source>
</evidence>
<comment type="caution">
    <text evidence="1">The sequence shown here is derived from an EMBL/GenBank/DDBJ whole genome shotgun (WGS) entry which is preliminary data.</text>
</comment>
<organism evidence="1 2">
    <name type="scientific">Peronosclerospora sorghi</name>
    <dbReference type="NCBI Taxonomy" id="230839"/>
    <lineage>
        <taxon>Eukaryota</taxon>
        <taxon>Sar</taxon>
        <taxon>Stramenopiles</taxon>
        <taxon>Oomycota</taxon>
        <taxon>Peronosporomycetes</taxon>
        <taxon>Peronosporales</taxon>
        <taxon>Peronosporaceae</taxon>
        <taxon>Peronosclerospora</taxon>
    </lineage>
</organism>
<dbReference type="EMBL" id="CM047580">
    <property type="protein sequence ID" value="KAI9921866.1"/>
    <property type="molecule type" value="Genomic_DNA"/>
</dbReference>
<keyword evidence="2" id="KW-1185">Reference proteome</keyword>
<accession>A0ACC0WUE9</accession>
<evidence type="ECO:0000313" key="2">
    <source>
        <dbReference type="Proteomes" id="UP001163321"/>
    </source>
</evidence>
<reference evidence="1 2" key="1">
    <citation type="journal article" date="2022" name="bioRxiv">
        <title>The genome of the oomycete Peronosclerospora sorghi, a cosmopolitan pathogen of maize and sorghum, is inflated with dispersed pseudogenes.</title>
        <authorList>
            <person name="Fletcher K."/>
            <person name="Martin F."/>
            <person name="Isakeit T."/>
            <person name="Cavanaugh K."/>
            <person name="Magill C."/>
            <person name="Michelmore R."/>
        </authorList>
    </citation>
    <scope>NUCLEOTIDE SEQUENCE [LARGE SCALE GENOMIC DNA]</scope>
    <source>
        <strain evidence="1">P6</strain>
    </source>
</reference>
<name>A0ACC0WUE9_9STRA</name>
<proteinExistence type="predicted"/>
<dbReference type="Proteomes" id="UP001163321">
    <property type="component" value="Chromosome 1"/>
</dbReference>
<gene>
    <name evidence="1" type="ORF">PsorP6_001605</name>
</gene>